<keyword evidence="1" id="KW-0812">Transmembrane</keyword>
<sequence>MLCLNPLKKKENIAEHHKEEFEQQNIIFTMFGVRVICLLLMALRICTAFIAMNDSCDYFCTWQYKPICGAWKLDRKDTECSFLNECLLELRNCLNDECKGIN</sequence>
<protein>
    <recommendedName>
        <fullName evidence="4">Kazal-like domain-containing protein</fullName>
    </recommendedName>
</protein>
<dbReference type="Proteomes" id="UP000078200">
    <property type="component" value="Unassembled WGS sequence"/>
</dbReference>
<keyword evidence="1" id="KW-1133">Transmembrane helix</keyword>
<evidence type="ECO:0000256" key="1">
    <source>
        <dbReference type="SAM" id="Phobius"/>
    </source>
</evidence>
<keyword evidence="1" id="KW-0472">Membrane</keyword>
<name>A0A1A9V8P1_GLOAU</name>
<feature type="transmembrane region" description="Helical" evidence="1">
    <location>
        <begin position="26"/>
        <end position="51"/>
    </location>
</feature>
<evidence type="ECO:0008006" key="4">
    <source>
        <dbReference type="Google" id="ProtNLM"/>
    </source>
</evidence>
<dbReference type="VEuPathDB" id="VectorBase:GAUT029413"/>
<evidence type="ECO:0000313" key="2">
    <source>
        <dbReference type="EnsemblMetazoa" id="GAUT029413-PA"/>
    </source>
</evidence>
<accession>A0A1A9V8P1</accession>
<reference evidence="2" key="1">
    <citation type="submission" date="2020-05" db="UniProtKB">
        <authorList>
            <consortium name="EnsemblMetazoa"/>
        </authorList>
    </citation>
    <scope>IDENTIFICATION</scope>
    <source>
        <strain evidence="2">TTRI</strain>
    </source>
</reference>
<proteinExistence type="predicted"/>
<dbReference type="AlphaFoldDB" id="A0A1A9V8P1"/>
<evidence type="ECO:0000313" key="3">
    <source>
        <dbReference type="Proteomes" id="UP000078200"/>
    </source>
</evidence>
<organism evidence="2 3">
    <name type="scientific">Glossina austeni</name>
    <name type="common">Savannah tsetse fly</name>
    <dbReference type="NCBI Taxonomy" id="7395"/>
    <lineage>
        <taxon>Eukaryota</taxon>
        <taxon>Metazoa</taxon>
        <taxon>Ecdysozoa</taxon>
        <taxon>Arthropoda</taxon>
        <taxon>Hexapoda</taxon>
        <taxon>Insecta</taxon>
        <taxon>Pterygota</taxon>
        <taxon>Neoptera</taxon>
        <taxon>Endopterygota</taxon>
        <taxon>Diptera</taxon>
        <taxon>Brachycera</taxon>
        <taxon>Muscomorpha</taxon>
        <taxon>Hippoboscoidea</taxon>
        <taxon>Glossinidae</taxon>
        <taxon>Glossina</taxon>
    </lineage>
</organism>
<dbReference type="Gene3D" id="3.30.60.30">
    <property type="match status" value="1"/>
</dbReference>
<dbReference type="EnsemblMetazoa" id="GAUT029413-RA">
    <property type="protein sequence ID" value="GAUT029413-PA"/>
    <property type="gene ID" value="GAUT029413"/>
</dbReference>
<keyword evidence="3" id="KW-1185">Reference proteome</keyword>